<dbReference type="InterPro" id="IPR044730">
    <property type="entry name" value="RNase_H-like_dom_plant"/>
</dbReference>
<evidence type="ECO:0000313" key="2">
    <source>
        <dbReference type="EMBL" id="GAU38719.1"/>
    </source>
</evidence>
<organism evidence="2 3">
    <name type="scientific">Trifolium subterraneum</name>
    <name type="common">Subterranean clover</name>
    <dbReference type="NCBI Taxonomy" id="3900"/>
    <lineage>
        <taxon>Eukaryota</taxon>
        <taxon>Viridiplantae</taxon>
        <taxon>Streptophyta</taxon>
        <taxon>Embryophyta</taxon>
        <taxon>Tracheophyta</taxon>
        <taxon>Spermatophyta</taxon>
        <taxon>Magnoliopsida</taxon>
        <taxon>eudicotyledons</taxon>
        <taxon>Gunneridae</taxon>
        <taxon>Pentapetalae</taxon>
        <taxon>rosids</taxon>
        <taxon>fabids</taxon>
        <taxon>Fabales</taxon>
        <taxon>Fabaceae</taxon>
        <taxon>Papilionoideae</taxon>
        <taxon>50 kb inversion clade</taxon>
        <taxon>NPAAA clade</taxon>
        <taxon>Hologalegina</taxon>
        <taxon>IRL clade</taxon>
        <taxon>Trifolieae</taxon>
        <taxon>Trifolium</taxon>
    </lineage>
</organism>
<dbReference type="InterPro" id="IPR012337">
    <property type="entry name" value="RNaseH-like_sf"/>
</dbReference>
<evidence type="ECO:0000259" key="1">
    <source>
        <dbReference type="PROSITE" id="PS50879"/>
    </source>
</evidence>
<dbReference type="PANTHER" id="PTHR47723:SF13">
    <property type="entry name" value="PUTATIVE-RELATED"/>
    <property type="match status" value="1"/>
</dbReference>
<dbReference type="Pfam" id="PF13456">
    <property type="entry name" value="RVT_3"/>
    <property type="match status" value="1"/>
</dbReference>
<sequence length="202" mass="22851">MIVEYVKAYKSSMMEEEQIRYSKAQQQVHITWVAPPAGSRVVCFKLDGAAKTSDNKSGCGGVLRNENGTWIEGFTKALGDTTAYMAELWGIYEGLRLAQRRKMTRLELRTDSQVIAQRLQDQQGGSNTGCTLMKKIRRLLDGPWEVKIIHVFREANRCADMLASMGSEGPIRIEFFTNPPLRVKQIVNDDFRGVSFPRLISM</sequence>
<evidence type="ECO:0000313" key="3">
    <source>
        <dbReference type="Proteomes" id="UP000242715"/>
    </source>
</evidence>
<dbReference type="SUPFAM" id="SSF53098">
    <property type="entry name" value="Ribonuclease H-like"/>
    <property type="match status" value="1"/>
</dbReference>
<feature type="domain" description="RNase H type-1" evidence="1">
    <location>
        <begin position="38"/>
        <end position="168"/>
    </location>
</feature>
<keyword evidence="3" id="KW-1185">Reference proteome</keyword>
<gene>
    <name evidence="2" type="ORF">TSUD_396480</name>
</gene>
<dbReference type="OrthoDB" id="966267at2759"/>
<dbReference type="Gene3D" id="3.30.420.10">
    <property type="entry name" value="Ribonuclease H-like superfamily/Ribonuclease H"/>
    <property type="match status" value="1"/>
</dbReference>
<accession>A0A2Z6P4V1</accession>
<dbReference type="InterPro" id="IPR036397">
    <property type="entry name" value="RNaseH_sf"/>
</dbReference>
<dbReference type="Proteomes" id="UP000242715">
    <property type="component" value="Unassembled WGS sequence"/>
</dbReference>
<dbReference type="GO" id="GO:0004523">
    <property type="term" value="F:RNA-DNA hybrid ribonuclease activity"/>
    <property type="evidence" value="ECO:0007669"/>
    <property type="project" value="InterPro"/>
</dbReference>
<reference evidence="3" key="1">
    <citation type="journal article" date="2017" name="Front. Plant Sci.">
        <title>Climate Clever Clovers: New Paradigm to Reduce the Environmental Footprint of Ruminants by Breeding Low Methanogenic Forages Utilizing Haplotype Variation.</title>
        <authorList>
            <person name="Kaur P."/>
            <person name="Appels R."/>
            <person name="Bayer P.E."/>
            <person name="Keeble-Gagnere G."/>
            <person name="Wang J."/>
            <person name="Hirakawa H."/>
            <person name="Shirasawa K."/>
            <person name="Vercoe P."/>
            <person name="Stefanova K."/>
            <person name="Durmic Z."/>
            <person name="Nichols P."/>
            <person name="Revell C."/>
            <person name="Isobe S.N."/>
            <person name="Edwards D."/>
            <person name="Erskine W."/>
        </authorList>
    </citation>
    <scope>NUCLEOTIDE SEQUENCE [LARGE SCALE GENOMIC DNA]</scope>
    <source>
        <strain evidence="3">cv. Daliak</strain>
    </source>
</reference>
<protein>
    <recommendedName>
        <fullName evidence="1">RNase H type-1 domain-containing protein</fullName>
    </recommendedName>
</protein>
<name>A0A2Z6P4V1_TRISU</name>
<proteinExistence type="predicted"/>
<dbReference type="AlphaFoldDB" id="A0A2Z6P4V1"/>
<dbReference type="PANTHER" id="PTHR47723">
    <property type="entry name" value="OS05G0353850 PROTEIN"/>
    <property type="match status" value="1"/>
</dbReference>
<dbReference type="CDD" id="cd06222">
    <property type="entry name" value="RNase_H_like"/>
    <property type="match status" value="1"/>
</dbReference>
<dbReference type="InterPro" id="IPR002156">
    <property type="entry name" value="RNaseH_domain"/>
</dbReference>
<dbReference type="GO" id="GO:0003676">
    <property type="term" value="F:nucleic acid binding"/>
    <property type="evidence" value="ECO:0007669"/>
    <property type="project" value="InterPro"/>
</dbReference>
<dbReference type="PROSITE" id="PS50879">
    <property type="entry name" value="RNASE_H_1"/>
    <property type="match status" value="1"/>
</dbReference>
<dbReference type="EMBL" id="DF973727">
    <property type="protein sequence ID" value="GAU38719.1"/>
    <property type="molecule type" value="Genomic_DNA"/>
</dbReference>
<dbReference type="InterPro" id="IPR053151">
    <property type="entry name" value="RNase_H-like"/>
</dbReference>